<dbReference type="Proteomes" id="UP000003688">
    <property type="component" value="Unassembled WGS sequence"/>
</dbReference>
<dbReference type="AlphaFoldDB" id="B9XSD0"/>
<dbReference type="Pfam" id="PF00535">
    <property type="entry name" value="Glycos_transf_2"/>
    <property type="match status" value="1"/>
</dbReference>
<dbReference type="STRING" id="320771.Cflav_PD0416"/>
<dbReference type="EMBL" id="ABOX02000077">
    <property type="protein sequence ID" value="EEF57263.1"/>
    <property type="molecule type" value="Genomic_DNA"/>
</dbReference>
<dbReference type="PANTHER" id="PTHR22916:SF3">
    <property type="entry name" value="UDP-GLCNAC:BETAGAL BETA-1,3-N-ACETYLGLUCOSAMINYLTRANSFERASE-LIKE PROTEIN 1"/>
    <property type="match status" value="1"/>
</dbReference>
<dbReference type="CDD" id="cd06433">
    <property type="entry name" value="GT_2_WfgS_like"/>
    <property type="match status" value="1"/>
</dbReference>
<keyword evidence="2" id="KW-0808">Transferase</keyword>
<gene>
    <name evidence="2" type="ORF">Cflav_PD0416</name>
</gene>
<feature type="domain" description="Glycosyltransferase 2-like" evidence="1">
    <location>
        <begin position="4"/>
        <end position="147"/>
    </location>
</feature>
<sequence>MNFSIVTPSFRNSKWLKLCIASVTDQKGVTFEHIVQDSCSDDGTQDWLPYDSRVKAFIEKDKGMYDAVNRGFRRAQGDIVCYLNCDEQFLPGALKSVHDFFKQHPGTDAVFAHTLVVDSEGNYLCHRPSLLPRTHHIWVRFPNLTCAIFLKRSCLEKLNLYFDTQWRDLGDVYWVMEMINRGVRRSVLNQFTSVFYDTGENMNLKPNAVREKQIKAQQTPGWIKRSWSLFVLLHRLRMIKSGAYSQKPFDFSLYTPASPSHRVQHHVEKPTAVWKGRI</sequence>
<name>B9XSD0_PEDPL</name>
<dbReference type="Gene3D" id="3.90.550.10">
    <property type="entry name" value="Spore Coat Polysaccharide Biosynthesis Protein SpsA, Chain A"/>
    <property type="match status" value="1"/>
</dbReference>
<protein>
    <submittedName>
        <fullName evidence="2">Glycosyl transferase family 2</fullName>
    </submittedName>
</protein>
<reference evidence="2 3" key="1">
    <citation type="journal article" date="2011" name="J. Bacteriol.">
        <title>Genome sequence of 'Pedosphaera parvula' Ellin514, an aerobic Verrucomicrobial isolate from pasture soil.</title>
        <authorList>
            <person name="Kant R."/>
            <person name="van Passel M.W."/>
            <person name="Sangwan P."/>
            <person name="Palva A."/>
            <person name="Lucas S."/>
            <person name="Copeland A."/>
            <person name="Lapidus A."/>
            <person name="Glavina Del Rio T."/>
            <person name="Dalin E."/>
            <person name="Tice H."/>
            <person name="Bruce D."/>
            <person name="Goodwin L."/>
            <person name="Pitluck S."/>
            <person name="Chertkov O."/>
            <person name="Larimer F.W."/>
            <person name="Land M.L."/>
            <person name="Hauser L."/>
            <person name="Brettin T.S."/>
            <person name="Detter J.C."/>
            <person name="Han S."/>
            <person name="de Vos W.M."/>
            <person name="Janssen P.H."/>
            <person name="Smidt H."/>
        </authorList>
    </citation>
    <scope>NUCLEOTIDE SEQUENCE [LARGE SCALE GENOMIC DNA]</scope>
    <source>
        <strain evidence="2 3">Ellin514</strain>
    </source>
</reference>
<evidence type="ECO:0000313" key="3">
    <source>
        <dbReference type="Proteomes" id="UP000003688"/>
    </source>
</evidence>
<dbReference type="InterPro" id="IPR001173">
    <property type="entry name" value="Glyco_trans_2-like"/>
</dbReference>
<evidence type="ECO:0000259" key="1">
    <source>
        <dbReference type="Pfam" id="PF00535"/>
    </source>
</evidence>
<dbReference type="InterPro" id="IPR029044">
    <property type="entry name" value="Nucleotide-diphossugar_trans"/>
</dbReference>
<evidence type="ECO:0000313" key="2">
    <source>
        <dbReference type="EMBL" id="EEF57263.1"/>
    </source>
</evidence>
<dbReference type="OrthoDB" id="396512at2"/>
<comment type="caution">
    <text evidence="2">The sequence shown here is derived from an EMBL/GenBank/DDBJ whole genome shotgun (WGS) entry which is preliminary data.</text>
</comment>
<proteinExistence type="predicted"/>
<dbReference type="GO" id="GO:0016758">
    <property type="term" value="F:hexosyltransferase activity"/>
    <property type="evidence" value="ECO:0007669"/>
    <property type="project" value="UniProtKB-ARBA"/>
</dbReference>
<organism evidence="2 3">
    <name type="scientific">Pedosphaera parvula (strain Ellin514)</name>
    <dbReference type="NCBI Taxonomy" id="320771"/>
    <lineage>
        <taxon>Bacteria</taxon>
        <taxon>Pseudomonadati</taxon>
        <taxon>Verrucomicrobiota</taxon>
        <taxon>Pedosphaerae</taxon>
        <taxon>Pedosphaerales</taxon>
        <taxon>Pedosphaeraceae</taxon>
        <taxon>Pedosphaera</taxon>
    </lineage>
</organism>
<dbReference type="PANTHER" id="PTHR22916">
    <property type="entry name" value="GLYCOSYLTRANSFERASE"/>
    <property type="match status" value="1"/>
</dbReference>
<accession>B9XSD0</accession>
<dbReference type="RefSeq" id="WP_007418713.1">
    <property type="nucleotide sequence ID" value="NZ_ABOX02000077.1"/>
</dbReference>
<keyword evidence="3" id="KW-1185">Reference proteome</keyword>
<dbReference type="SUPFAM" id="SSF53448">
    <property type="entry name" value="Nucleotide-diphospho-sugar transferases"/>
    <property type="match status" value="1"/>
</dbReference>